<dbReference type="EMBL" id="HBHP01003861">
    <property type="protein sequence ID" value="CAD9748838.1"/>
    <property type="molecule type" value="Transcribed_RNA"/>
</dbReference>
<feature type="transmembrane region" description="Helical" evidence="1">
    <location>
        <begin position="12"/>
        <end position="29"/>
    </location>
</feature>
<keyword evidence="1" id="KW-1133">Transmembrane helix</keyword>
<dbReference type="Gene3D" id="1.25.40.20">
    <property type="entry name" value="Ankyrin repeat-containing domain"/>
    <property type="match status" value="1"/>
</dbReference>
<protein>
    <recommendedName>
        <fullName evidence="3">Ankyrin repeat domain-containing protein</fullName>
    </recommendedName>
</protein>
<organism evidence="2">
    <name type="scientific">Lotharella oceanica</name>
    <dbReference type="NCBI Taxonomy" id="641309"/>
    <lineage>
        <taxon>Eukaryota</taxon>
        <taxon>Sar</taxon>
        <taxon>Rhizaria</taxon>
        <taxon>Cercozoa</taxon>
        <taxon>Chlorarachniophyceae</taxon>
        <taxon>Lotharella</taxon>
    </lineage>
</organism>
<reference evidence="2" key="1">
    <citation type="submission" date="2021-01" db="EMBL/GenBank/DDBJ databases">
        <authorList>
            <person name="Corre E."/>
            <person name="Pelletier E."/>
            <person name="Niang G."/>
            <person name="Scheremetjew M."/>
            <person name="Finn R."/>
            <person name="Kale V."/>
            <person name="Holt S."/>
            <person name="Cochrane G."/>
            <person name="Meng A."/>
            <person name="Brown T."/>
            <person name="Cohen L."/>
        </authorList>
    </citation>
    <scope>NUCLEOTIDE SEQUENCE</scope>
    <source>
        <strain evidence="2">CCMP622</strain>
    </source>
</reference>
<gene>
    <name evidence="2" type="ORF">LSP00402_LOCUS2427</name>
</gene>
<keyword evidence="1" id="KW-0472">Membrane</keyword>
<evidence type="ECO:0000256" key="1">
    <source>
        <dbReference type="SAM" id="Phobius"/>
    </source>
</evidence>
<keyword evidence="1" id="KW-0812">Transmembrane</keyword>
<dbReference type="InterPro" id="IPR036770">
    <property type="entry name" value="Ankyrin_rpt-contain_sf"/>
</dbReference>
<proteinExistence type="predicted"/>
<sequence>MEFVASNPTVVVASTIVLGAASAVSFYFCRGAGERRRSSGRIPASSAPIQMIIDNRIGPFKRWLGSQGQLDQNTLLDLAMNATYRGNAKALSEILETKVESKSGLRLRECFGSGGWNSNPLFVAIKRGKSDCVKVLLDKGVPIELGFNWDSWNGVYTMPIIDKMAKDDALTGELKKMVDKYRKQRRYDLSEKLKRYGLNRRELDPITILIAEYIGV</sequence>
<evidence type="ECO:0000313" key="2">
    <source>
        <dbReference type="EMBL" id="CAD9748838.1"/>
    </source>
</evidence>
<dbReference type="AlphaFoldDB" id="A0A7S2TGP9"/>
<accession>A0A7S2TGP9</accession>
<name>A0A7S2TGP9_9EUKA</name>
<evidence type="ECO:0008006" key="3">
    <source>
        <dbReference type="Google" id="ProtNLM"/>
    </source>
</evidence>